<protein>
    <submittedName>
        <fullName evidence="1">Uncharacterized protein</fullName>
    </submittedName>
</protein>
<dbReference type="Proteomes" id="UP000203357">
    <property type="component" value="Segment"/>
</dbReference>
<dbReference type="KEGG" id="vg:29067987"/>
<sequence>MHTLALILAAILAPVAPTAAPEIVPVWSHCDFSQPVRLSGTGTLSEDESPYQGACNGTLISFSGDGVAVYSDGTQTDGYRWSLTQRKYAP</sequence>
<gene>
    <name evidence="1" type="primary">98</name>
    <name evidence="1" type="ORF">SEA_JUMBO_98</name>
</gene>
<accession>A0A1B3B0R5</accession>
<dbReference type="OrthoDB" id="466at10239"/>
<dbReference type="RefSeq" id="YP_009291063.1">
    <property type="nucleotide sequence ID" value="NC_031109.1"/>
</dbReference>
<dbReference type="EMBL" id="KX557281">
    <property type="protein sequence ID" value="AOE44605.1"/>
    <property type="molecule type" value="Genomic_DNA"/>
</dbReference>
<dbReference type="GeneID" id="29067987"/>
<name>A0A1B3B0R5_9CAUD</name>
<proteinExistence type="predicted"/>
<keyword evidence="2" id="KW-1185">Reference proteome</keyword>
<reference evidence="2" key="1">
    <citation type="submission" date="2016-07" db="EMBL/GenBank/DDBJ databases">
        <authorList>
            <person name="Florea S."/>
            <person name="Webb J.S."/>
            <person name="Jaromczyk J."/>
            <person name="Schardl C.L."/>
        </authorList>
    </citation>
    <scope>NUCLEOTIDE SEQUENCE [LARGE SCALE GENOMIC DNA]</scope>
</reference>
<organism evidence="1 2">
    <name type="scientific">Gordonia phage Jumbo</name>
    <dbReference type="NCBI Taxonomy" id="1887650"/>
    <lineage>
        <taxon>Viruses</taxon>
        <taxon>Duplodnaviria</taxon>
        <taxon>Heunggongvirae</taxon>
        <taxon>Uroviricota</taxon>
        <taxon>Caudoviricetes</taxon>
        <taxon>Gorjumvirus</taxon>
        <taxon>Gorjumvirus jumbo</taxon>
    </lineage>
</organism>
<evidence type="ECO:0000313" key="1">
    <source>
        <dbReference type="EMBL" id="AOE44605.1"/>
    </source>
</evidence>
<evidence type="ECO:0000313" key="2">
    <source>
        <dbReference type="Proteomes" id="UP000203357"/>
    </source>
</evidence>